<dbReference type="PANTHER" id="PTHR18895:SF74">
    <property type="entry name" value="MTRF1L RELEASE FACTOR GLUTAMINE METHYLTRANSFERASE"/>
    <property type="match status" value="1"/>
</dbReference>
<feature type="binding site" evidence="5">
    <location>
        <begin position="123"/>
        <end position="127"/>
    </location>
    <ligand>
        <name>S-adenosyl-L-methionine</name>
        <dbReference type="ChEBI" id="CHEBI:59789"/>
    </ligand>
</feature>
<dbReference type="EMBL" id="JAMZEJ010000004">
    <property type="protein sequence ID" value="MCQ8240668.1"/>
    <property type="molecule type" value="Genomic_DNA"/>
</dbReference>
<dbReference type="InterPro" id="IPR004556">
    <property type="entry name" value="HemK-like"/>
</dbReference>
<comment type="function">
    <text evidence="5">Methylates the class 1 translation termination release factors RF1/PrfA and RF2/PrfB on the glutamine residue of the universally conserved GGQ motif.</text>
</comment>
<feature type="binding site" evidence="5">
    <location>
        <position position="190"/>
    </location>
    <ligand>
        <name>S-adenosyl-L-methionine</name>
        <dbReference type="ChEBI" id="CHEBI:59789"/>
    </ligand>
</feature>
<feature type="domain" description="Methyltransferase small" evidence="6">
    <location>
        <begin position="109"/>
        <end position="193"/>
    </location>
</feature>
<feature type="domain" description="Release factor glutamine methyltransferase N-terminal" evidence="7">
    <location>
        <begin position="11"/>
        <end position="77"/>
    </location>
</feature>
<dbReference type="GO" id="GO:0102559">
    <property type="term" value="F:peptide chain release factor N(5)-glutamine methyltransferase activity"/>
    <property type="evidence" value="ECO:0007669"/>
    <property type="project" value="UniProtKB-EC"/>
</dbReference>
<dbReference type="CDD" id="cd02440">
    <property type="entry name" value="AdoMet_MTases"/>
    <property type="match status" value="1"/>
</dbReference>
<dbReference type="Gene3D" id="1.10.8.10">
    <property type="entry name" value="DNA helicase RuvA subunit, C-terminal domain"/>
    <property type="match status" value="1"/>
</dbReference>
<dbReference type="InterPro" id="IPR040758">
    <property type="entry name" value="PrmC_N"/>
</dbReference>
<feature type="binding site" evidence="5">
    <location>
        <begin position="190"/>
        <end position="193"/>
    </location>
    <ligand>
        <name>substrate</name>
    </ligand>
</feature>
<name>A0ABT1VWG0_9PROT</name>
<dbReference type="InterPro" id="IPR029063">
    <property type="entry name" value="SAM-dependent_MTases_sf"/>
</dbReference>
<dbReference type="RefSeq" id="WP_422919412.1">
    <property type="nucleotide sequence ID" value="NZ_JAMZEJ010000004.1"/>
</dbReference>
<feature type="binding site" evidence="5">
    <location>
        <position position="175"/>
    </location>
    <ligand>
        <name>S-adenosyl-L-methionine</name>
        <dbReference type="ChEBI" id="CHEBI:59789"/>
    </ligand>
</feature>
<evidence type="ECO:0000313" key="8">
    <source>
        <dbReference type="EMBL" id="MCQ8240668.1"/>
    </source>
</evidence>
<comment type="caution">
    <text evidence="8">The sequence shown here is derived from an EMBL/GenBank/DDBJ whole genome shotgun (WGS) entry which is preliminary data.</text>
</comment>
<dbReference type="Pfam" id="PF05175">
    <property type="entry name" value="MTS"/>
    <property type="match status" value="1"/>
</dbReference>
<dbReference type="HAMAP" id="MF_02126">
    <property type="entry name" value="RF_methyltr_PrmC"/>
    <property type="match status" value="1"/>
</dbReference>
<gene>
    <name evidence="5 8" type="primary">prmC</name>
    <name evidence="8" type="ORF">NFI88_07405</name>
</gene>
<accession>A0ABT1VWG0</accession>
<evidence type="ECO:0000256" key="2">
    <source>
        <dbReference type="ARBA" id="ARBA00022679"/>
    </source>
</evidence>
<organism evidence="8 9">
    <name type="scientific">Rhizosaccharibacter radicis</name>
    <dbReference type="NCBI Taxonomy" id="2782605"/>
    <lineage>
        <taxon>Bacteria</taxon>
        <taxon>Pseudomonadati</taxon>
        <taxon>Pseudomonadota</taxon>
        <taxon>Alphaproteobacteria</taxon>
        <taxon>Acetobacterales</taxon>
        <taxon>Acetobacteraceae</taxon>
        <taxon>Rhizosaccharibacter</taxon>
    </lineage>
</organism>
<dbReference type="GO" id="GO:0032259">
    <property type="term" value="P:methylation"/>
    <property type="evidence" value="ECO:0007669"/>
    <property type="project" value="UniProtKB-KW"/>
</dbReference>
<evidence type="ECO:0000256" key="1">
    <source>
        <dbReference type="ARBA" id="ARBA00022603"/>
    </source>
</evidence>
<evidence type="ECO:0000256" key="5">
    <source>
        <dbReference type="HAMAP-Rule" id="MF_02126"/>
    </source>
</evidence>
<dbReference type="SUPFAM" id="SSF53335">
    <property type="entry name" value="S-adenosyl-L-methionine-dependent methyltransferases"/>
    <property type="match status" value="1"/>
</dbReference>
<evidence type="ECO:0000313" key="9">
    <source>
        <dbReference type="Proteomes" id="UP001524547"/>
    </source>
</evidence>
<evidence type="ECO:0000259" key="6">
    <source>
        <dbReference type="Pfam" id="PF05175"/>
    </source>
</evidence>
<keyword evidence="1 5" id="KW-0489">Methyltransferase</keyword>
<dbReference type="InterPro" id="IPR019874">
    <property type="entry name" value="RF_methyltr_PrmC"/>
</dbReference>
<dbReference type="InterPro" id="IPR007848">
    <property type="entry name" value="Small_mtfrase_dom"/>
</dbReference>
<dbReference type="PROSITE" id="PS00092">
    <property type="entry name" value="N6_MTASE"/>
    <property type="match status" value="1"/>
</dbReference>
<proteinExistence type="inferred from homology"/>
<feature type="binding site" evidence="5">
    <location>
        <position position="146"/>
    </location>
    <ligand>
        <name>S-adenosyl-L-methionine</name>
        <dbReference type="ChEBI" id="CHEBI:59789"/>
    </ligand>
</feature>
<dbReference type="Pfam" id="PF17827">
    <property type="entry name" value="PrmC_N"/>
    <property type="match status" value="1"/>
</dbReference>
<keyword evidence="3 5" id="KW-0949">S-adenosyl-L-methionine</keyword>
<sequence length="288" mass="30278">MLTSGTMERFLRVGAAMLGAAGVDAPRREARLLLAHALGVEPSALLAIGRTEILEAPAFPALLDRRAAREPLAFLVGRQGFWTLDLAVSRDTLIPRGDSEALIEQLIRLRPSRAALRRMLDLGTGTGCLLLAALSEYPAAFGIGVDLSPGACLLAAGNALRNDLGDRAAFCCGSWDSALAGGGFDLVLSNPPYIPTPQLSGLMPEVVGFEPRRALDGGPDGLDAYRLLCGRLRHLLAPGGLAILEVGQGQARDVAALGERADLRLLDIACDLGGIERAVAFLAPETDR</sequence>
<dbReference type="PANTHER" id="PTHR18895">
    <property type="entry name" value="HEMK METHYLTRANSFERASE"/>
    <property type="match status" value="1"/>
</dbReference>
<comment type="similarity">
    <text evidence="5">Belongs to the protein N5-glutamine methyltransferase family. PrmC subfamily.</text>
</comment>
<keyword evidence="2 5" id="KW-0808">Transferase</keyword>
<dbReference type="InterPro" id="IPR002052">
    <property type="entry name" value="DNA_methylase_N6_adenine_CS"/>
</dbReference>
<dbReference type="InterPro" id="IPR050320">
    <property type="entry name" value="N5-glutamine_MTase"/>
</dbReference>
<protein>
    <recommendedName>
        <fullName evidence="5">Release factor glutamine methyltransferase</fullName>
        <shortName evidence="5">RF MTase</shortName>
        <ecNumber evidence="5">2.1.1.297</ecNumber>
    </recommendedName>
    <alternativeName>
        <fullName evidence="5">N5-glutamine methyltransferase PrmC</fullName>
    </alternativeName>
    <alternativeName>
        <fullName evidence="5">Protein-(glutamine-N5) MTase PrmC</fullName>
    </alternativeName>
    <alternativeName>
        <fullName evidence="5">Protein-glutamine N-methyltransferase PrmC</fullName>
    </alternativeName>
</protein>
<evidence type="ECO:0000256" key="3">
    <source>
        <dbReference type="ARBA" id="ARBA00022691"/>
    </source>
</evidence>
<evidence type="ECO:0000256" key="4">
    <source>
        <dbReference type="ARBA" id="ARBA00048391"/>
    </source>
</evidence>
<dbReference type="NCBIfam" id="TIGR03534">
    <property type="entry name" value="RF_mod_PrmC"/>
    <property type="match status" value="1"/>
</dbReference>
<comment type="catalytic activity">
    <reaction evidence="4 5">
        <text>L-glutaminyl-[peptide chain release factor] + S-adenosyl-L-methionine = N(5)-methyl-L-glutaminyl-[peptide chain release factor] + S-adenosyl-L-homocysteine + H(+)</text>
        <dbReference type="Rhea" id="RHEA:42896"/>
        <dbReference type="Rhea" id="RHEA-COMP:10271"/>
        <dbReference type="Rhea" id="RHEA-COMP:10272"/>
        <dbReference type="ChEBI" id="CHEBI:15378"/>
        <dbReference type="ChEBI" id="CHEBI:30011"/>
        <dbReference type="ChEBI" id="CHEBI:57856"/>
        <dbReference type="ChEBI" id="CHEBI:59789"/>
        <dbReference type="ChEBI" id="CHEBI:61891"/>
        <dbReference type="EC" id="2.1.1.297"/>
    </reaction>
</comment>
<keyword evidence="9" id="KW-1185">Reference proteome</keyword>
<dbReference type="Proteomes" id="UP001524547">
    <property type="component" value="Unassembled WGS sequence"/>
</dbReference>
<dbReference type="EC" id="2.1.1.297" evidence="5"/>
<evidence type="ECO:0000259" key="7">
    <source>
        <dbReference type="Pfam" id="PF17827"/>
    </source>
</evidence>
<dbReference type="NCBIfam" id="TIGR00536">
    <property type="entry name" value="hemK_fam"/>
    <property type="match status" value="1"/>
</dbReference>
<reference evidence="8 9" key="1">
    <citation type="submission" date="2022-06" db="EMBL/GenBank/DDBJ databases">
        <title>Rhizosaccharibacter gen. nov. sp. nov. KSS12, endophytic bacteria isolated from sugarcane.</title>
        <authorList>
            <person name="Pitiwittayakul N."/>
        </authorList>
    </citation>
    <scope>NUCLEOTIDE SEQUENCE [LARGE SCALE GENOMIC DNA]</scope>
    <source>
        <strain evidence="8 9">KSS12</strain>
    </source>
</reference>
<dbReference type="Gene3D" id="3.40.50.150">
    <property type="entry name" value="Vaccinia Virus protein VP39"/>
    <property type="match status" value="1"/>
</dbReference>